<sequence>MIINHHLINGSRLLVSLVYTERIVVYPVIKDTCGNLDLLLCLTDVVTQCVDVVECMRDQII</sequence>
<proteinExistence type="predicted"/>
<name>A0A644Z3D2_9ZZZZ</name>
<reference evidence="1" key="1">
    <citation type="submission" date="2019-08" db="EMBL/GenBank/DDBJ databases">
        <authorList>
            <person name="Kucharzyk K."/>
            <person name="Murdoch R.W."/>
            <person name="Higgins S."/>
            <person name="Loffler F."/>
        </authorList>
    </citation>
    <scope>NUCLEOTIDE SEQUENCE</scope>
</reference>
<gene>
    <name evidence="1" type="ORF">SDC9_81882</name>
</gene>
<dbReference type="AlphaFoldDB" id="A0A644Z3D2"/>
<evidence type="ECO:0000313" key="1">
    <source>
        <dbReference type="EMBL" id="MPM35292.1"/>
    </source>
</evidence>
<dbReference type="EMBL" id="VSSQ01007239">
    <property type="protein sequence ID" value="MPM35292.1"/>
    <property type="molecule type" value="Genomic_DNA"/>
</dbReference>
<protein>
    <submittedName>
        <fullName evidence="1">Uncharacterized protein</fullName>
    </submittedName>
</protein>
<comment type="caution">
    <text evidence="1">The sequence shown here is derived from an EMBL/GenBank/DDBJ whole genome shotgun (WGS) entry which is preliminary data.</text>
</comment>
<organism evidence="1">
    <name type="scientific">bioreactor metagenome</name>
    <dbReference type="NCBI Taxonomy" id="1076179"/>
    <lineage>
        <taxon>unclassified sequences</taxon>
        <taxon>metagenomes</taxon>
        <taxon>ecological metagenomes</taxon>
    </lineage>
</organism>
<accession>A0A644Z3D2</accession>